<evidence type="ECO:0000256" key="1">
    <source>
        <dbReference type="ARBA" id="ARBA00022679"/>
    </source>
</evidence>
<reference evidence="2 3" key="1">
    <citation type="submission" date="2016-10" db="EMBL/GenBank/DDBJ databases">
        <title>Genome sequence of the basidiomycete white-rot fungus Trametes pubescens.</title>
        <authorList>
            <person name="Makela M.R."/>
            <person name="Granchi Z."/>
            <person name="Peng M."/>
            <person name="De Vries R.P."/>
            <person name="Grigoriev I."/>
            <person name="Riley R."/>
            <person name="Hilden K."/>
        </authorList>
    </citation>
    <scope>NUCLEOTIDE SEQUENCE [LARGE SCALE GENOMIC DNA]</scope>
    <source>
        <strain evidence="2 3">FBCC735</strain>
    </source>
</reference>
<dbReference type="Gene3D" id="3.40.50.2000">
    <property type="entry name" value="Glycogen Phosphorylase B"/>
    <property type="match status" value="2"/>
</dbReference>
<evidence type="ECO:0000313" key="2">
    <source>
        <dbReference type="EMBL" id="OJT08829.1"/>
    </source>
</evidence>
<dbReference type="EMBL" id="MNAD01001009">
    <property type="protein sequence ID" value="OJT08829.1"/>
    <property type="molecule type" value="Genomic_DNA"/>
</dbReference>
<dbReference type="OrthoDB" id="5835829at2759"/>
<gene>
    <name evidence="2" type="ORF">TRAPUB_256</name>
</gene>
<dbReference type="AlphaFoldDB" id="A0A1M2VMJ2"/>
<dbReference type="OMA" id="FFFHGPA"/>
<dbReference type="PANTHER" id="PTHR48045:SF20">
    <property type="entry name" value="UDP-RHAMNOSE:RHAMNOSYLTRANSFERASE 1"/>
    <property type="match status" value="1"/>
</dbReference>
<dbReference type="CDD" id="cd03784">
    <property type="entry name" value="GT1_Gtf-like"/>
    <property type="match status" value="1"/>
</dbReference>
<organism evidence="2 3">
    <name type="scientific">Trametes pubescens</name>
    <name type="common">White-rot fungus</name>
    <dbReference type="NCBI Taxonomy" id="154538"/>
    <lineage>
        <taxon>Eukaryota</taxon>
        <taxon>Fungi</taxon>
        <taxon>Dikarya</taxon>
        <taxon>Basidiomycota</taxon>
        <taxon>Agaricomycotina</taxon>
        <taxon>Agaricomycetes</taxon>
        <taxon>Polyporales</taxon>
        <taxon>Polyporaceae</taxon>
        <taxon>Trametes</taxon>
    </lineage>
</organism>
<sequence>MATVPAEREGHIVLLANGPWADGKQLCIFATRLVKLRPIHVTVFTNAFFLERAKREVSSELAGVGAVGHVRVIALPSDKHKHFVDPVFDAAFAQVYRQLLSGEPVQCTTTGEQLGPLPLPQAIVTPNSTLESLQRLRKETGADVKLLIWYARVPSTLFFFHGPANRGGLGDVRAKVRAEAERRRTSPEEVFEETILFLDSVLIRIPGYEPLYNHEVQPQELAYHGTLGAEWLTIYDMFTSCDGVLMSTPECFDPLSIIGTRAWMGETARGAYAVGPLLSTGARAVENELMDADRGTEIRDFVSRVMKSHGPQSLLYISLGSWMWPKYPEKLWTFLDVVMDLGIPFILSHASEYAEIPDTMRHKVDHYPLGLLSSWCPQQMILNHPVTAWFLTHCGHNSVMESISAGVPMICWPFVGDGALNAIHLADTLKCAYELLEVRTGHGLERIYRTGARALGTRDALRAEALQVLASAFGEDGARKRANVRKMQARFDGVWAGEGGGGESVRATEAFLRDLGL</sequence>
<name>A0A1M2VMJ2_TRAPU</name>
<keyword evidence="1 2" id="KW-0808">Transferase</keyword>
<dbReference type="GO" id="GO:0008194">
    <property type="term" value="F:UDP-glycosyltransferase activity"/>
    <property type="evidence" value="ECO:0007669"/>
    <property type="project" value="InterPro"/>
</dbReference>
<keyword evidence="3" id="KW-1185">Reference proteome</keyword>
<evidence type="ECO:0000313" key="3">
    <source>
        <dbReference type="Proteomes" id="UP000184267"/>
    </source>
</evidence>
<dbReference type="STRING" id="154538.A0A1M2VMJ2"/>
<accession>A0A1M2VMJ2</accession>
<comment type="caution">
    <text evidence="2">The sequence shown here is derived from an EMBL/GenBank/DDBJ whole genome shotgun (WGS) entry which is preliminary data.</text>
</comment>
<dbReference type="InterPro" id="IPR002213">
    <property type="entry name" value="UDP_glucos_trans"/>
</dbReference>
<dbReference type="SUPFAM" id="SSF53756">
    <property type="entry name" value="UDP-Glycosyltransferase/glycogen phosphorylase"/>
    <property type="match status" value="1"/>
</dbReference>
<dbReference type="PANTHER" id="PTHR48045">
    <property type="entry name" value="UDP-GLYCOSYLTRANSFERASE 72B1"/>
    <property type="match status" value="1"/>
</dbReference>
<dbReference type="Pfam" id="PF00201">
    <property type="entry name" value="UDPGT"/>
    <property type="match status" value="1"/>
</dbReference>
<dbReference type="Proteomes" id="UP000184267">
    <property type="component" value="Unassembled WGS sequence"/>
</dbReference>
<proteinExistence type="predicted"/>
<protein>
    <submittedName>
        <fullName evidence="2">UDP-glycosyltransferase 84A1</fullName>
    </submittedName>
</protein>